<dbReference type="EMBL" id="CABITT030000006">
    <property type="protein sequence ID" value="VVB09216.1"/>
    <property type="molecule type" value="Genomic_DNA"/>
</dbReference>
<dbReference type="InterPro" id="IPR050390">
    <property type="entry name" value="C5-Methyltransferase"/>
</dbReference>
<dbReference type="OrthoDB" id="5376140at2759"/>
<keyword evidence="2" id="KW-1185">Reference proteome</keyword>
<gene>
    <name evidence="1" type="ORF">ANE_LOCUS19660</name>
</gene>
<reference evidence="1" key="1">
    <citation type="submission" date="2019-07" db="EMBL/GenBank/DDBJ databases">
        <authorList>
            <person name="Dittberner H."/>
        </authorList>
    </citation>
    <scope>NUCLEOTIDE SEQUENCE [LARGE SCALE GENOMIC DNA]</scope>
</reference>
<dbReference type="SUPFAM" id="SSF53335">
    <property type="entry name" value="S-adenosyl-L-methionine-dependent methyltransferases"/>
    <property type="match status" value="1"/>
</dbReference>
<dbReference type="Gene3D" id="3.90.120.10">
    <property type="entry name" value="DNA Methylase, subunit A, domain 2"/>
    <property type="match status" value="1"/>
</dbReference>
<dbReference type="PANTHER" id="PTHR10629">
    <property type="entry name" value="CYTOSINE-SPECIFIC METHYLTRANSFERASE"/>
    <property type="match status" value="1"/>
</dbReference>
<dbReference type="AlphaFoldDB" id="A0A565C6F1"/>
<protein>
    <submittedName>
        <fullName evidence="1">Uncharacterized protein</fullName>
    </submittedName>
</protein>
<sequence length="183" mass="21237">MENVVDMLKFVEGYLGRYAVGRLVKMNNQRRMGMMVAGSYGLAQFRMRLFLWGAQSSKSLPQFPLPTHDVDIREGMPVKFHGNIVAYDQNNDVELEGKIVLEDVITDLPVVTNHETRDEMPYGKDHESSFQRFIRLKKDEMISSSSTKDVLFDHHPLNLNDDDSERVSMIPRRRERTLETYLV</sequence>
<dbReference type="Proteomes" id="UP000489600">
    <property type="component" value="Unassembled WGS sequence"/>
</dbReference>
<evidence type="ECO:0000313" key="1">
    <source>
        <dbReference type="EMBL" id="VVB09216.1"/>
    </source>
</evidence>
<evidence type="ECO:0000313" key="2">
    <source>
        <dbReference type="Proteomes" id="UP000489600"/>
    </source>
</evidence>
<dbReference type="GO" id="GO:0044027">
    <property type="term" value="P:negative regulation of gene expression via chromosomal CpG island methylation"/>
    <property type="evidence" value="ECO:0007669"/>
    <property type="project" value="TreeGrafter"/>
</dbReference>
<dbReference type="GO" id="GO:0003886">
    <property type="term" value="F:DNA (cytosine-5-)-methyltransferase activity"/>
    <property type="evidence" value="ECO:0007669"/>
    <property type="project" value="TreeGrafter"/>
</dbReference>
<organism evidence="1 2">
    <name type="scientific">Arabis nemorensis</name>
    <dbReference type="NCBI Taxonomy" id="586526"/>
    <lineage>
        <taxon>Eukaryota</taxon>
        <taxon>Viridiplantae</taxon>
        <taxon>Streptophyta</taxon>
        <taxon>Embryophyta</taxon>
        <taxon>Tracheophyta</taxon>
        <taxon>Spermatophyta</taxon>
        <taxon>Magnoliopsida</taxon>
        <taxon>eudicotyledons</taxon>
        <taxon>Gunneridae</taxon>
        <taxon>Pentapetalae</taxon>
        <taxon>rosids</taxon>
        <taxon>malvids</taxon>
        <taxon>Brassicales</taxon>
        <taxon>Brassicaceae</taxon>
        <taxon>Arabideae</taxon>
        <taxon>Arabis</taxon>
    </lineage>
</organism>
<comment type="caution">
    <text evidence="1">The sequence shown here is derived from an EMBL/GenBank/DDBJ whole genome shotgun (WGS) entry which is preliminary data.</text>
</comment>
<proteinExistence type="predicted"/>
<name>A0A565C6F1_9BRAS</name>
<dbReference type="GO" id="GO:0005634">
    <property type="term" value="C:nucleus"/>
    <property type="evidence" value="ECO:0007669"/>
    <property type="project" value="TreeGrafter"/>
</dbReference>
<dbReference type="InterPro" id="IPR029063">
    <property type="entry name" value="SAM-dependent_MTases_sf"/>
</dbReference>
<dbReference type="Gene3D" id="3.40.50.150">
    <property type="entry name" value="Vaccinia Virus protein VP39"/>
    <property type="match status" value="1"/>
</dbReference>
<dbReference type="PANTHER" id="PTHR10629:SF50">
    <property type="entry name" value="DNA (CYTOSINE-5)-METHYLTRANSFERASE CMT3"/>
    <property type="match status" value="1"/>
</dbReference>
<dbReference type="GO" id="GO:0003677">
    <property type="term" value="F:DNA binding"/>
    <property type="evidence" value="ECO:0007669"/>
    <property type="project" value="TreeGrafter"/>
</dbReference>
<accession>A0A565C6F1</accession>